<evidence type="ECO:0000256" key="1">
    <source>
        <dbReference type="ARBA" id="ARBA00001946"/>
    </source>
</evidence>
<dbReference type="Gene3D" id="3.30.590.10">
    <property type="entry name" value="Glutamine synthetase/guanido kinase, catalytic domain"/>
    <property type="match status" value="1"/>
</dbReference>
<comment type="cofactor">
    <cofactor evidence="1">
        <name>Mg(2+)</name>
        <dbReference type="ChEBI" id="CHEBI:18420"/>
    </cofactor>
</comment>
<dbReference type="EMBL" id="WTUW01000009">
    <property type="protein sequence ID" value="MZR31850.1"/>
    <property type="molecule type" value="Genomic_DNA"/>
</dbReference>
<evidence type="ECO:0000256" key="7">
    <source>
        <dbReference type="RuleBase" id="RU000384"/>
    </source>
</evidence>
<dbReference type="FunFam" id="3.30.590.10:FF:000005">
    <property type="entry name" value="Probable glutamine synthetase"/>
    <property type="match status" value="1"/>
</dbReference>
<dbReference type="AlphaFoldDB" id="A0A6L8WBJ8"/>
<keyword evidence="4" id="KW-0547">Nucleotide-binding</keyword>
<evidence type="ECO:0000256" key="2">
    <source>
        <dbReference type="ARBA" id="ARBA00009897"/>
    </source>
</evidence>
<organism evidence="9 10">
    <name type="scientific">Sneathiella litorea</name>
    <dbReference type="NCBI Taxonomy" id="2606216"/>
    <lineage>
        <taxon>Bacteria</taxon>
        <taxon>Pseudomonadati</taxon>
        <taxon>Pseudomonadota</taxon>
        <taxon>Alphaproteobacteria</taxon>
        <taxon>Sneathiellales</taxon>
        <taxon>Sneathiellaceae</taxon>
        <taxon>Sneathiella</taxon>
    </lineage>
</organism>
<protein>
    <submittedName>
        <fullName evidence="9">Glutamine synthetase</fullName>
    </submittedName>
</protein>
<dbReference type="GO" id="GO:0005524">
    <property type="term" value="F:ATP binding"/>
    <property type="evidence" value="ECO:0007669"/>
    <property type="project" value="UniProtKB-KW"/>
</dbReference>
<dbReference type="GO" id="GO:0006576">
    <property type="term" value="P:biogenic amine metabolic process"/>
    <property type="evidence" value="ECO:0007669"/>
    <property type="project" value="UniProtKB-ARBA"/>
</dbReference>
<dbReference type="Pfam" id="PF00120">
    <property type="entry name" value="Gln-synt_C"/>
    <property type="match status" value="1"/>
</dbReference>
<dbReference type="SMART" id="SM01230">
    <property type="entry name" value="Gln-synt_C"/>
    <property type="match status" value="1"/>
</dbReference>
<evidence type="ECO:0000256" key="3">
    <source>
        <dbReference type="ARBA" id="ARBA00022598"/>
    </source>
</evidence>
<evidence type="ECO:0000256" key="6">
    <source>
        <dbReference type="PROSITE-ProRule" id="PRU01331"/>
    </source>
</evidence>
<dbReference type="Gene3D" id="3.10.20.70">
    <property type="entry name" value="Glutamine synthetase, N-terminal domain"/>
    <property type="match status" value="1"/>
</dbReference>
<dbReference type="GO" id="GO:0004356">
    <property type="term" value="F:glutamine synthetase activity"/>
    <property type="evidence" value="ECO:0007669"/>
    <property type="project" value="InterPro"/>
</dbReference>
<dbReference type="GO" id="GO:0006542">
    <property type="term" value="P:glutamine biosynthetic process"/>
    <property type="evidence" value="ECO:0007669"/>
    <property type="project" value="InterPro"/>
</dbReference>
<name>A0A6L8WBJ8_9PROT</name>
<evidence type="ECO:0000313" key="10">
    <source>
        <dbReference type="Proteomes" id="UP000476030"/>
    </source>
</evidence>
<evidence type="ECO:0000256" key="4">
    <source>
        <dbReference type="ARBA" id="ARBA00022741"/>
    </source>
</evidence>
<comment type="caution">
    <text evidence="9">The sequence shown here is derived from an EMBL/GenBank/DDBJ whole genome shotgun (WGS) entry which is preliminary data.</text>
</comment>
<dbReference type="PANTHER" id="PTHR43785">
    <property type="entry name" value="GAMMA-GLUTAMYLPUTRESCINE SYNTHETASE"/>
    <property type="match status" value="1"/>
</dbReference>
<dbReference type="SUPFAM" id="SSF55931">
    <property type="entry name" value="Glutamine synthetase/guanido kinase"/>
    <property type="match status" value="1"/>
</dbReference>
<dbReference type="InterPro" id="IPR008146">
    <property type="entry name" value="Gln_synth_cat_dom"/>
</dbReference>
<reference evidence="9 10" key="1">
    <citation type="submission" date="2019-12" db="EMBL/GenBank/DDBJ databases">
        <title>Snethiella sp. nov. sp. isolated from sea sand.</title>
        <authorList>
            <person name="Kim J."/>
            <person name="Jeong S.E."/>
            <person name="Jung H.S."/>
            <person name="Jeon C.O."/>
        </authorList>
    </citation>
    <scope>NUCLEOTIDE SEQUENCE [LARGE SCALE GENOMIC DNA]</scope>
    <source>
        <strain evidence="9 10">DP05</strain>
    </source>
</reference>
<dbReference type="InterPro" id="IPR036651">
    <property type="entry name" value="Gln_synt_N_sf"/>
</dbReference>
<keyword evidence="3" id="KW-0436">Ligase</keyword>
<gene>
    <name evidence="9" type="ORF">GQE98_14530</name>
</gene>
<evidence type="ECO:0000256" key="5">
    <source>
        <dbReference type="ARBA" id="ARBA00022840"/>
    </source>
</evidence>
<dbReference type="GO" id="GO:0042402">
    <property type="term" value="P:biogenic amine catabolic process"/>
    <property type="evidence" value="ECO:0007669"/>
    <property type="project" value="UniProtKB-ARBA"/>
</dbReference>
<keyword evidence="5" id="KW-0067">ATP-binding</keyword>
<dbReference type="PROSITE" id="PS51987">
    <property type="entry name" value="GS_CATALYTIC"/>
    <property type="match status" value="1"/>
</dbReference>
<dbReference type="InterPro" id="IPR014746">
    <property type="entry name" value="Gln_synth/guanido_kin_cat_dom"/>
</dbReference>
<dbReference type="SUPFAM" id="SSF54368">
    <property type="entry name" value="Glutamine synthetase, N-terminal domain"/>
    <property type="match status" value="1"/>
</dbReference>
<dbReference type="RefSeq" id="WP_161316441.1">
    <property type="nucleotide sequence ID" value="NZ_WTUW01000009.1"/>
</dbReference>
<sequence>MDARFVKTVTDARSIIEDRDLSFVKVGIFDIDGVLRGKYLSKDKFFSILESGFGFCDVVLGWDVNDQLYDTDSYTGWSNGYADAMVKPVIDSCRELPMEDNMLFFLLEFEDRAAHVCPRQTLKRVIKRAEGMGIKATAACEFEFFLFNETPDSVREKNYTDLNTFTPGNFGYSFLRASVEHNFYEQLLALCEEMDMPIEGLHTETGPGVLEAAIVYDEALKAADKGALFKTFTKILAQKNDLMATFMAKWSKDVPGQSGHIHLSLQGKDGEGLFFDESKEGNFSDTMRYFIGGQQKLMPELLAMIAPTINSYTRMIPGFWAPTEASWGIDNRTTALRAIPGSSKSQRVEYRIAAADINPHIAIAAALGSGLWGIENKIEPTAGVVGNAYDQEFPDELTLPKTLWDAAQALKKSTAARDLFGDAFVDHYVVTREWEEREFRKAITDWEMQRYFEII</sequence>
<accession>A0A6L8WBJ8</accession>
<proteinExistence type="inferred from homology"/>
<comment type="similarity">
    <text evidence="2 6 7">Belongs to the glutamine synthetase family.</text>
</comment>
<dbReference type="PANTHER" id="PTHR43785:SF12">
    <property type="entry name" value="TYPE-1 GLUTAMINE SYNTHETASE 2"/>
    <property type="match status" value="1"/>
</dbReference>
<evidence type="ECO:0000259" key="8">
    <source>
        <dbReference type="PROSITE" id="PS51987"/>
    </source>
</evidence>
<feature type="domain" description="GS catalytic" evidence="8">
    <location>
        <begin position="118"/>
        <end position="455"/>
    </location>
</feature>
<evidence type="ECO:0000313" key="9">
    <source>
        <dbReference type="EMBL" id="MZR31850.1"/>
    </source>
</evidence>
<dbReference type="Proteomes" id="UP000476030">
    <property type="component" value="Unassembled WGS sequence"/>
</dbReference>
<keyword evidence="10" id="KW-1185">Reference proteome</keyword>